<reference evidence="2 3" key="1">
    <citation type="submission" date="2018-12" db="EMBL/GenBank/DDBJ databases">
        <authorList>
            <person name="Yang E."/>
        </authorList>
    </citation>
    <scope>NUCLEOTIDE SEQUENCE [LARGE SCALE GENOMIC DNA]</scope>
    <source>
        <strain evidence="2 3">SOD</strain>
    </source>
</reference>
<keyword evidence="3" id="KW-1185">Reference proteome</keyword>
<comment type="caution">
    <text evidence="2">The sequence shown here is derived from an EMBL/GenBank/DDBJ whole genome shotgun (WGS) entry which is preliminary data.</text>
</comment>
<dbReference type="OrthoDB" id="8752043at2"/>
<dbReference type="EMBL" id="RXLQ01000002">
    <property type="protein sequence ID" value="RSZ60557.1"/>
    <property type="molecule type" value="Genomic_DNA"/>
</dbReference>
<keyword evidence="1" id="KW-1133">Transmembrane helix</keyword>
<dbReference type="GO" id="GO:0043683">
    <property type="term" value="P:type IV pilus assembly"/>
    <property type="evidence" value="ECO:0007669"/>
    <property type="project" value="InterPro"/>
</dbReference>
<name>A0A430HSU5_9BURK</name>
<evidence type="ECO:0000256" key="1">
    <source>
        <dbReference type="SAM" id="Phobius"/>
    </source>
</evidence>
<dbReference type="Pfam" id="PF07963">
    <property type="entry name" value="N_methyl"/>
    <property type="match status" value="1"/>
</dbReference>
<dbReference type="Proteomes" id="UP000278085">
    <property type="component" value="Unassembled WGS sequence"/>
</dbReference>
<feature type="transmembrane region" description="Helical" evidence="1">
    <location>
        <begin position="21"/>
        <end position="43"/>
    </location>
</feature>
<dbReference type="RefSeq" id="WP_126072965.1">
    <property type="nucleotide sequence ID" value="NZ_CP051166.1"/>
</dbReference>
<dbReference type="NCBIfam" id="TIGR02532">
    <property type="entry name" value="IV_pilin_GFxxxE"/>
    <property type="match status" value="1"/>
</dbReference>
<keyword evidence="1" id="KW-0472">Membrane</keyword>
<dbReference type="AlphaFoldDB" id="A0A430HSU5"/>
<dbReference type="Pfam" id="PF16074">
    <property type="entry name" value="PilW"/>
    <property type="match status" value="1"/>
</dbReference>
<protein>
    <submittedName>
        <fullName evidence="2">Prepilin-type N-terminal cleavage/methylation domain-containing protein</fullName>
    </submittedName>
</protein>
<dbReference type="InterPro" id="IPR012902">
    <property type="entry name" value="N_methyl_site"/>
</dbReference>
<sequence>MTRRPTSAPALGARKQHGLGLVEVMVAMTIGLILLGGVGYMFIGSKQMNTTQTDIVRIQESTRNVLDIMGTAVRQAGYRLNTNLPAISADKISGRTVGGSDILIVRHDPNWVVDAVAAPAVPNRFLGRESNCEGVTVTSDNALDPAEATPQVNNNLVVYQFRVVDGQLRCYADDADAPAGNGVVVADHVERMKISYGIGKGGEVVDKYVEVPTAEEFAKVSAVRVNLLMRGPSKGVVIGTQKVQFNGEEVSSNDGHLRRVVTSTFTVRNGVRF</sequence>
<dbReference type="InterPro" id="IPR032092">
    <property type="entry name" value="PilW"/>
</dbReference>
<evidence type="ECO:0000313" key="2">
    <source>
        <dbReference type="EMBL" id="RSZ60557.1"/>
    </source>
</evidence>
<organism evidence="2 3">
    <name type="scientific">Massilia atriviolacea</name>
    <dbReference type="NCBI Taxonomy" id="2495579"/>
    <lineage>
        <taxon>Bacteria</taxon>
        <taxon>Pseudomonadati</taxon>
        <taxon>Pseudomonadota</taxon>
        <taxon>Betaproteobacteria</taxon>
        <taxon>Burkholderiales</taxon>
        <taxon>Oxalobacteraceae</taxon>
        <taxon>Telluria group</taxon>
        <taxon>Massilia</taxon>
    </lineage>
</organism>
<accession>A0A430HSU5</accession>
<gene>
    <name evidence="2" type="ORF">EJB06_04035</name>
</gene>
<proteinExistence type="predicted"/>
<keyword evidence="1" id="KW-0812">Transmembrane</keyword>
<evidence type="ECO:0000313" key="3">
    <source>
        <dbReference type="Proteomes" id="UP000278085"/>
    </source>
</evidence>